<dbReference type="EMBL" id="JAIWQS010000005">
    <property type="protein sequence ID" value="KAJ8765656.1"/>
    <property type="molecule type" value="Genomic_DNA"/>
</dbReference>
<dbReference type="AlphaFoldDB" id="A0AAV8TFI6"/>
<dbReference type="PANTHER" id="PTHR31110:SF9">
    <property type="entry name" value="MHD1 DOMAIN-CONTAINING PROTEIN"/>
    <property type="match status" value="1"/>
</dbReference>
<keyword evidence="2" id="KW-1185">Reference proteome</keyword>
<accession>A0AAV8TFI6</accession>
<name>A0AAV8TFI6_9ROSI</name>
<dbReference type="Proteomes" id="UP001159364">
    <property type="component" value="Linkage Group LG05"/>
</dbReference>
<gene>
    <name evidence="1" type="ORF">K2173_014778</name>
</gene>
<protein>
    <submittedName>
        <fullName evidence="1">Uncharacterized protein</fullName>
    </submittedName>
</protein>
<proteinExistence type="predicted"/>
<comment type="caution">
    <text evidence="1">The sequence shown here is derived from an EMBL/GenBank/DDBJ whole genome shotgun (WGS) entry which is preliminary data.</text>
</comment>
<organism evidence="1 2">
    <name type="scientific">Erythroxylum novogranatense</name>
    <dbReference type="NCBI Taxonomy" id="1862640"/>
    <lineage>
        <taxon>Eukaryota</taxon>
        <taxon>Viridiplantae</taxon>
        <taxon>Streptophyta</taxon>
        <taxon>Embryophyta</taxon>
        <taxon>Tracheophyta</taxon>
        <taxon>Spermatophyta</taxon>
        <taxon>Magnoliopsida</taxon>
        <taxon>eudicotyledons</taxon>
        <taxon>Gunneridae</taxon>
        <taxon>Pentapetalae</taxon>
        <taxon>rosids</taxon>
        <taxon>fabids</taxon>
        <taxon>Malpighiales</taxon>
        <taxon>Erythroxylaceae</taxon>
        <taxon>Erythroxylum</taxon>
    </lineage>
</organism>
<reference evidence="1 2" key="1">
    <citation type="submission" date="2021-09" db="EMBL/GenBank/DDBJ databases">
        <title>Genomic insights and catalytic innovation underlie evolution of tropane alkaloids biosynthesis.</title>
        <authorList>
            <person name="Wang Y.-J."/>
            <person name="Tian T."/>
            <person name="Huang J.-P."/>
            <person name="Huang S.-X."/>
        </authorList>
    </citation>
    <scope>NUCLEOTIDE SEQUENCE [LARGE SCALE GENOMIC DNA]</scope>
    <source>
        <strain evidence="1">KIB-2018</strain>
        <tissue evidence="1">Leaf</tissue>
    </source>
</reference>
<sequence length="305" mass="35035">MCKRETIKWYGLRTQNLASPFVEEMRAQMKETLNAYEAIVCHWPQYIVDMENALAEVEEAIIEALEKLYADALSPLKDNFNQEPFGLKYVPFFKRTGEIFIVPDELGILLNSMKWMLEVLGPEIETQLKSWSSCIPEGENDVTGECLREIKVMLKSKFKSYQRAIGEMLVENTKLQSATKLKKIIQDSKEPVAESDVRSRMQPLKDLLIKTIDHLTTVVEPRLFITICRGFWDRMGQEVLNFLLELDRKDNKSSYKGSRIAISILDDIFASRMQQFLGNALQDKDLEPPRSIMEARAVLCNGAVN</sequence>
<dbReference type="PANTHER" id="PTHR31110">
    <property type="entry name" value="PESTICIDAL CRYSTAL CRY8BA PROTEIN"/>
    <property type="match status" value="1"/>
</dbReference>
<evidence type="ECO:0000313" key="1">
    <source>
        <dbReference type="EMBL" id="KAJ8765656.1"/>
    </source>
</evidence>
<evidence type="ECO:0000313" key="2">
    <source>
        <dbReference type="Proteomes" id="UP001159364"/>
    </source>
</evidence>